<name>A0A8S5NLP5_9CAUD</name>
<accession>A0A8S5NLP5</accession>
<sequence length="40" mass="4386">MLLSFGIECAKKFATNSRSTPLLSNALFKDVVSGFTDNYV</sequence>
<evidence type="ECO:0000313" key="1">
    <source>
        <dbReference type="EMBL" id="DAD95210.1"/>
    </source>
</evidence>
<organism evidence="1">
    <name type="scientific">Podoviridae sp. ctsNK10</name>
    <dbReference type="NCBI Taxonomy" id="2826582"/>
    <lineage>
        <taxon>Viruses</taxon>
        <taxon>Duplodnaviria</taxon>
        <taxon>Heunggongvirae</taxon>
        <taxon>Uroviricota</taxon>
        <taxon>Caudoviricetes</taxon>
    </lineage>
</organism>
<reference evidence="1" key="1">
    <citation type="journal article" date="2021" name="Proc. Natl. Acad. Sci. U.S.A.">
        <title>A Catalog of Tens of Thousands of Viruses from Human Metagenomes Reveals Hidden Associations with Chronic Diseases.</title>
        <authorList>
            <person name="Tisza M.J."/>
            <person name="Buck C.B."/>
        </authorList>
    </citation>
    <scope>NUCLEOTIDE SEQUENCE</scope>
    <source>
        <strain evidence="1">CtsNK10</strain>
    </source>
</reference>
<dbReference type="EMBL" id="BK015191">
    <property type="protein sequence ID" value="DAD95210.1"/>
    <property type="molecule type" value="Genomic_DNA"/>
</dbReference>
<proteinExistence type="predicted"/>
<protein>
    <submittedName>
        <fullName evidence="1">Phosphohydrolase-associated domain protein</fullName>
    </submittedName>
</protein>